<keyword evidence="6" id="KW-0067">ATP-binding</keyword>
<evidence type="ECO:0000256" key="5">
    <source>
        <dbReference type="ARBA" id="ARBA00022777"/>
    </source>
</evidence>
<reference evidence="11" key="1">
    <citation type="submission" date="2021-05" db="EMBL/GenBank/DDBJ databases">
        <authorList>
            <person name="Stam R."/>
        </authorList>
    </citation>
    <scope>NUCLEOTIDE SEQUENCE</scope>
    <source>
        <strain evidence="11">CS162</strain>
    </source>
</reference>
<dbReference type="RefSeq" id="XP_043167055.1">
    <property type="nucleotide sequence ID" value="XM_043311120.1"/>
</dbReference>
<evidence type="ECO:0000256" key="9">
    <source>
        <dbReference type="SAM" id="MobiDB-lite"/>
    </source>
</evidence>
<name>A0A8J2I0C5_9PLEO</name>
<dbReference type="InterPro" id="IPR050660">
    <property type="entry name" value="NEK_Ser/Thr_kinase"/>
</dbReference>
<dbReference type="GO" id="GO:0005524">
    <property type="term" value="F:ATP binding"/>
    <property type="evidence" value="ECO:0007669"/>
    <property type="project" value="UniProtKB-KW"/>
</dbReference>
<evidence type="ECO:0000256" key="2">
    <source>
        <dbReference type="ARBA" id="ARBA00022527"/>
    </source>
</evidence>
<dbReference type="GeneID" id="67015077"/>
<dbReference type="GO" id="GO:0004674">
    <property type="term" value="F:protein serine/threonine kinase activity"/>
    <property type="evidence" value="ECO:0007669"/>
    <property type="project" value="UniProtKB-KW"/>
</dbReference>
<feature type="domain" description="Protein kinase" evidence="10">
    <location>
        <begin position="151"/>
        <end position="431"/>
    </location>
</feature>
<dbReference type="PANTHER" id="PTHR43671:SF98">
    <property type="entry name" value="SERINE_THREONINE-PROTEIN KINASE NEK11"/>
    <property type="match status" value="1"/>
</dbReference>
<sequence length="450" mass="51108">MSTNAGSIMPEDTRQRGRADNGTSTPNEESQKFCETMLCLADSFIEENPLHDQPDHLTIRNFRKIYGLPENTEGMVTKLLDHTKLIVSPNDPADVPGLACAIRLLSNNRPETWDDPTEKVKIILMQRENKKYTGDTFAVGKTIGRRWTIASELKGVKGSCNQGILFARDNVNNEMRIMKLLSSEAMDPGCPGREIEILRRLFHPNIISFYDAHLPDNVTERHVTPYLVTEFCNQGTLLDLIKTWNRRGKLLPESFVWQVFESLVSAVQYLHHGPNNATSGTWDPISHRDIIPSNIFLTRTPQPLPNDYLISIKLADFGCAITDSEMAVHNYSVRELPLISADYMPPEEAQPTEATDMYQVGLVISLMYCMMDRPSKDVSDTGYLYQDHRPGYKGYTEELRMFLEMCLDVDDDERPDSNAFLSRIQSAKRMLSKSGKFEGQVELFQPVGFR</sequence>
<keyword evidence="2" id="KW-0723">Serine/threonine-protein kinase</keyword>
<dbReference type="CDD" id="cd00180">
    <property type="entry name" value="PKc"/>
    <property type="match status" value="1"/>
</dbReference>
<evidence type="ECO:0000313" key="11">
    <source>
        <dbReference type="EMBL" id="CAG5154209.1"/>
    </source>
</evidence>
<dbReference type="AlphaFoldDB" id="A0A8J2I0C5"/>
<dbReference type="EC" id="2.7.11.1" evidence="1"/>
<keyword evidence="5" id="KW-0418">Kinase</keyword>
<dbReference type="PANTHER" id="PTHR43671">
    <property type="entry name" value="SERINE/THREONINE-PROTEIN KINASE NEK"/>
    <property type="match status" value="1"/>
</dbReference>
<dbReference type="InterPro" id="IPR011009">
    <property type="entry name" value="Kinase-like_dom_sf"/>
</dbReference>
<dbReference type="Pfam" id="PF00069">
    <property type="entry name" value="Pkinase"/>
    <property type="match status" value="1"/>
</dbReference>
<keyword evidence="3" id="KW-0808">Transferase</keyword>
<comment type="catalytic activity">
    <reaction evidence="8">
        <text>L-seryl-[protein] + ATP = O-phospho-L-seryl-[protein] + ADP + H(+)</text>
        <dbReference type="Rhea" id="RHEA:17989"/>
        <dbReference type="Rhea" id="RHEA-COMP:9863"/>
        <dbReference type="Rhea" id="RHEA-COMP:11604"/>
        <dbReference type="ChEBI" id="CHEBI:15378"/>
        <dbReference type="ChEBI" id="CHEBI:29999"/>
        <dbReference type="ChEBI" id="CHEBI:30616"/>
        <dbReference type="ChEBI" id="CHEBI:83421"/>
        <dbReference type="ChEBI" id="CHEBI:456216"/>
        <dbReference type="EC" id="2.7.11.1"/>
    </reaction>
</comment>
<keyword evidence="12" id="KW-1185">Reference proteome</keyword>
<dbReference type="Gene3D" id="1.10.510.10">
    <property type="entry name" value="Transferase(Phosphotransferase) domain 1"/>
    <property type="match status" value="1"/>
</dbReference>
<dbReference type="OrthoDB" id="310217at2759"/>
<evidence type="ECO:0000256" key="8">
    <source>
        <dbReference type="ARBA" id="ARBA00048679"/>
    </source>
</evidence>
<dbReference type="EMBL" id="CAJRGZ010000016">
    <property type="protein sequence ID" value="CAG5154209.1"/>
    <property type="molecule type" value="Genomic_DNA"/>
</dbReference>
<feature type="region of interest" description="Disordered" evidence="9">
    <location>
        <begin position="1"/>
        <end position="30"/>
    </location>
</feature>
<evidence type="ECO:0000259" key="10">
    <source>
        <dbReference type="PROSITE" id="PS50011"/>
    </source>
</evidence>
<evidence type="ECO:0000256" key="6">
    <source>
        <dbReference type="ARBA" id="ARBA00022840"/>
    </source>
</evidence>
<organism evidence="11 12">
    <name type="scientific">Alternaria atra</name>
    <dbReference type="NCBI Taxonomy" id="119953"/>
    <lineage>
        <taxon>Eukaryota</taxon>
        <taxon>Fungi</taxon>
        <taxon>Dikarya</taxon>
        <taxon>Ascomycota</taxon>
        <taxon>Pezizomycotina</taxon>
        <taxon>Dothideomycetes</taxon>
        <taxon>Pleosporomycetidae</taxon>
        <taxon>Pleosporales</taxon>
        <taxon>Pleosporineae</taxon>
        <taxon>Pleosporaceae</taxon>
        <taxon>Alternaria</taxon>
        <taxon>Alternaria sect. Ulocladioides</taxon>
    </lineage>
</organism>
<dbReference type="PROSITE" id="PS50011">
    <property type="entry name" value="PROTEIN_KINASE_DOM"/>
    <property type="match status" value="1"/>
</dbReference>
<keyword evidence="4" id="KW-0547">Nucleotide-binding</keyword>
<evidence type="ECO:0000256" key="3">
    <source>
        <dbReference type="ARBA" id="ARBA00022679"/>
    </source>
</evidence>
<comment type="caution">
    <text evidence="11">The sequence shown here is derived from an EMBL/GenBank/DDBJ whole genome shotgun (WGS) entry which is preliminary data.</text>
</comment>
<dbReference type="SUPFAM" id="SSF56112">
    <property type="entry name" value="Protein kinase-like (PK-like)"/>
    <property type="match status" value="1"/>
</dbReference>
<evidence type="ECO:0000256" key="7">
    <source>
        <dbReference type="ARBA" id="ARBA00047899"/>
    </source>
</evidence>
<accession>A0A8J2I0C5</accession>
<evidence type="ECO:0000256" key="1">
    <source>
        <dbReference type="ARBA" id="ARBA00012513"/>
    </source>
</evidence>
<evidence type="ECO:0000256" key="4">
    <source>
        <dbReference type="ARBA" id="ARBA00022741"/>
    </source>
</evidence>
<dbReference type="Proteomes" id="UP000676310">
    <property type="component" value="Unassembled WGS sequence"/>
</dbReference>
<proteinExistence type="predicted"/>
<dbReference type="GO" id="GO:0005634">
    <property type="term" value="C:nucleus"/>
    <property type="evidence" value="ECO:0007669"/>
    <property type="project" value="TreeGrafter"/>
</dbReference>
<dbReference type="InterPro" id="IPR000719">
    <property type="entry name" value="Prot_kinase_dom"/>
</dbReference>
<evidence type="ECO:0000313" key="12">
    <source>
        <dbReference type="Proteomes" id="UP000676310"/>
    </source>
</evidence>
<comment type="catalytic activity">
    <reaction evidence="7">
        <text>L-threonyl-[protein] + ATP = O-phospho-L-threonyl-[protein] + ADP + H(+)</text>
        <dbReference type="Rhea" id="RHEA:46608"/>
        <dbReference type="Rhea" id="RHEA-COMP:11060"/>
        <dbReference type="Rhea" id="RHEA-COMP:11605"/>
        <dbReference type="ChEBI" id="CHEBI:15378"/>
        <dbReference type="ChEBI" id="CHEBI:30013"/>
        <dbReference type="ChEBI" id="CHEBI:30616"/>
        <dbReference type="ChEBI" id="CHEBI:61977"/>
        <dbReference type="ChEBI" id="CHEBI:456216"/>
        <dbReference type="EC" id="2.7.11.1"/>
    </reaction>
</comment>
<protein>
    <recommendedName>
        <fullName evidence="1">non-specific serine/threonine protein kinase</fullName>
        <ecNumber evidence="1">2.7.11.1</ecNumber>
    </recommendedName>
</protein>
<gene>
    <name evidence="11" type="ORF">ALTATR162_LOCUS3512</name>
</gene>